<evidence type="ECO:0000313" key="3">
    <source>
        <dbReference type="Proteomes" id="UP000294621"/>
    </source>
</evidence>
<feature type="transmembrane region" description="Helical" evidence="1">
    <location>
        <begin position="12"/>
        <end position="30"/>
    </location>
</feature>
<reference evidence="2 3" key="1">
    <citation type="submission" date="2019-03" db="EMBL/GenBank/DDBJ databases">
        <title>Genome Sequencing and Assembly of Various Microbes Isolated from Partially Reclaimed Soil and Acid Mine Drainage (AMD) Site.</title>
        <authorList>
            <person name="Steinbock B."/>
            <person name="Bechtold R."/>
            <person name="Sevigny J.L."/>
            <person name="Thomas D."/>
            <person name="Cuthill L.R."/>
            <person name="Aveiro Johannsen E.J."/>
            <person name="Thomas K."/>
            <person name="Ghosh A."/>
        </authorList>
    </citation>
    <scope>NUCLEOTIDE SEQUENCE [LARGE SCALE GENOMIC DNA]</scope>
    <source>
        <strain evidence="2 3">S-A1</strain>
    </source>
</reference>
<dbReference type="RefSeq" id="WP_133350620.1">
    <property type="nucleotide sequence ID" value="NZ_SMZQ01000009.1"/>
</dbReference>
<name>A0A4V3B0Q6_9MICC</name>
<evidence type="ECO:0000313" key="2">
    <source>
        <dbReference type="EMBL" id="TDL33968.1"/>
    </source>
</evidence>
<keyword evidence="1" id="KW-1133">Transmembrane helix</keyword>
<keyword evidence="1" id="KW-0812">Transmembrane</keyword>
<dbReference type="AlphaFoldDB" id="A0A4V3B0Q6"/>
<protein>
    <submittedName>
        <fullName evidence="2">Uncharacterized protein</fullName>
    </submittedName>
</protein>
<accession>A0A4V3B0Q6</accession>
<sequence>MQWIGIDGPGMFLAPAAPGLFVVLVFVVGLKEVPRSREEVGPMRIRDIFSALWIPPFEIQ</sequence>
<organism evidence="2 3">
    <name type="scientific">Arthrobacter nitrophenolicus</name>
    <dbReference type="NCBI Taxonomy" id="683150"/>
    <lineage>
        <taxon>Bacteria</taxon>
        <taxon>Bacillati</taxon>
        <taxon>Actinomycetota</taxon>
        <taxon>Actinomycetes</taxon>
        <taxon>Micrococcales</taxon>
        <taxon>Micrococcaceae</taxon>
        <taxon>Arthrobacter</taxon>
    </lineage>
</organism>
<keyword evidence="1" id="KW-0472">Membrane</keyword>
<dbReference type="EMBL" id="SMZQ01000009">
    <property type="protein sequence ID" value="TDL33968.1"/>
    <property type="molecule type" value="Genomic_DNA"/>
</dbReference>
<dbReference type="Proteomes" id="UP000294621">
    <property type="component" value="Unassembled WGS sequence"/>
</dbReference>
<proteinExistence type="predicted"/>
<comment type="caution">
    <text evidence="2">The sequence shown here is derived from an EMBL/GenBank/DDBJ whole genome shotgun (WGS) entry which is preliminary data.</text>
</comment>
<evidence type="ECO:0000256" key="1">
    <source>
        <dbReference type="SAM" id="Phobius"/>
    </source>
</evidence>
<gene>
    <name evidence="2" type="ORF">E2R57_15750</name>
</gene>